<dbReference type="STRING" id="542762.A0A4S4E7E9"/>
<proteinExistence type="predicted"/>
<protein>
    <submittedName>
        <fullName evidence="1">Uncharacterized protein</fullName>
    </submittedName>
</protein>
<evidence type="ECO:0000313" key="1">
    <source>
        <dbReference type="EMBL" id="THG11973.1"/>
    </source>
</evidence>
<name>A0A4S4E7E9_CAMSN</name>
<dbReference type="EMBL" id="SDRB02006829">
    <property type="protein sequence ID" value="THG11973.1"/>
    <property type="molecule type" value="Genomic_DNA"/>
</dbReference>
<comment type="caution">
    <text evidence="1">The sequence shown here is derived from an EMBL/GenBank/DDBJ whole genome shotgun (WGS) entry which is preliminary data.</text>
</comment>
<sequence>MTVDYSSDLHDLDTMGDELVIEDIAKRNGGKKHRFASDIEMERTPKASIGVEYEIPSPSSFVDAMGGLCSEIREMNCIVESNESLIRSKGNSDTPAWLHLANSIATYVGCIGYDLVTNSECSMFHKDDMNVEFTPEELDSRNRSLNLQVEESKLVFEAKIIQRMELLVLSTLQWKMNSLTHFHLLITL</sequence>
<accession>A0A4S4E7E9</accession>
<dbReference type="Proteomes" id="UP000306102">
    <property type="component" value="Unassembled WGS sequence"/>
</dbReference>
<organism evidence="1 2">
    <name type="scientific">Camellia sinensis var. sinensis</name>
    <name type="common">China tea</name>
    <dbReference type="NCBI Taxonomy" id="542762"/>
    <lineage>
        <taxon>Eukaryota</taxon>
        <taxon>Viridiplantae</taxon>
        <taxon>Streptophyta</taxon>
        <taxon>Embryophyta</taxon>
        <taxon>Tracheophyta</taxon>
        <taxon>Spermatophyta</taxon>
        <taxon>Magnoliopsida</taxon>
        <taxon>eudicotyledons</taxon>
        <taxon>Gunneridae</taxon>
        <taxon>Pentapetalae</taxon>
        <taxon>asterids</taxon>
        <taxon>Ericales</taxon>
        <taxon>Theaceae</taxon>
        <taxon>Camellia</taxon>
    </lineage>
</organism>
<evidence type="ECO:0000313" key="2">
    <source>
        <dbReference type="Proteomes" id="UP000306102"/>
    </source>
</evidence>
<gene>
    <name evidence="1" type="ORF">TEA_007182</name>
</gene>
<keyword evidence="2" id="KW-1185">Reference proteome</keyword>
<dbReference type="AlphaFoldDB" id="A0A4S4E7E9"/>
<reference evidence="1 2" key="1">
    <citation type="journal article" date="2018" name="Proc. Natl. Acad. Sci. U.S.A.">
        <title>Draft genome sequence of Camellia sinensis var. sinensis provides insights into the evolution of the tea genome and tea quality.</title>
        <authorList>
            <person name="Wei C."/>
            <person name="Yang H."/>
            <person name="Wang S."/>
            <person name="Zhao J."/>
            <person name="Liu C."/>
            <person name="Gao L."/>
            <person name="Xia E."/>
            <person name="Lu Y."/>
            <person name="Tai Y."/>
            <person name="She G."/>
            <person name="Sun J."/>
            <person name="Cao H."/>
            <person name="Tong W."/>
            <person name="Gao Q."/>
            <person name="Li Y."/>
            <person name="Deng W."/>
            <person name="Jiang X."/>
            <person name="Wang W."/>
            <person name="Chen Q."/>
            <person name="Zhang S."/>
            <person name="Li H."/>
            <person name="Wu J."/>
            <person name="Wang P."/>
            <person name="Li P."/>
            <person name="Shi C."/>
            <person name="Zheng F."/>
            <person name="Jian J."/>
            <person name="Huang B."/>
            <person name="Shan D."/>
            <person name="Shi M."/>
            <person name="Fang C."/>
            <person name="Yue Y."/>
            <person name="Li F."/>
            <person name="Li D."/>
            <person name="Wei S."/>
            <person name="Han B."/>
            <person name="Jiang C."/>
            <person name="Yin Y."/>
            <person name="Xia T."/>
            <person name="Zhang Z."/>
            <person name="Bennetzen J.L."/>
            <person name="Zhao S."/>
            <person name="Wan X."/>
        </authorList>
    </citation>
    <scope>NUCLEOTIDE SEQUENCE [LARGE SCALE GENOMIC DNA]</scope>
    <source>
        <strain evidence="2">cv. Shuchazao</strain>
        <tissue evidence="1">Leaf</tissue>
    </source>
</reference>